<proteinExistence type="predicted"/>
<keyword evidence="2" id="KW-1185">Reference proteome</keyword>
<gene>
    <name evidence="1" type="ORF">L1987_20040</name>
</gene>
<reference evidence="1 2" key="2">
    <citation type="journal article" date="2022" name="Mol. Ecol. Resour.">
        <title>The genomes of chicory, endive, great burdock and yacon provide insights into Asteraceae paleo-polyploidization history and plant inulin production.</title>
        <authorList>
            <person name="Fan W."/>
            <person name="Wang S."/>
            <person name="Wang H."/>
            <person name="Wang A."/>
            <person name="Jiang F."/>
            <person name="Liu H."/>
            <person name="Zhao H."/>
            <person name="Xu D."/>
            <person name="Zhang Y."/>
        </authorList>
    </citation>
    <scope>NUCLEOTIDE SEQUENCE [LARGE SCALE GENOMIC DNA]</scope>
    <source>
        <strain evidence="2">cv. Yunnan</strain>
        <tissue evidence="1">Leaves</tissue>
    </source>
</reference>
<sequence length="109" mass="12903">MMVVQMNQWLRVQARFPATRGRLRLQEKINDMETEEQILRQQVMMAPSTSKRRLSFSSKVNISVYLLTKSYLDFLRWLKKKSVEYTKTPAPVVSLEQANLLLLQQLHHL</sequence>
<organism evidence="1 2">
    <name type="scientific">Smallanthus sonchifolius</name>
    <dbReference type="NCBI Taxonomy" id="185202"/>
    <lineage>
        <taxon>Eukaryota</taxon>
        <taxon>Viridiplantae</taxon>
        <taxon>Streptophyta</taxon>
        <taxon>Embryophyta</taxon>
        <taxon>Tracheophyta</taxon>
        <taxon>Spermatophyta</taxon>
        <taxon>Magnoliopsida</taxon>
        <taxon>eudicotyledons</taxon>
        <taxon>Gunneridae</taxon>
        <taxon>Pentapetalae</taxon>
        <taxon>asterids</taxon>
        <taxon>campanulids</taxon>
        <taxon>Asterales</taxon>
        <taxon>Asteraceae</taxon>
        <taxon>Asteroideae</taxon>
        <taxon>Heliantheae alliance</taxon>
        <taxon>Millerieae</taxon>
        <taxon>Smallanthus</taxon>
    </lineage>
</organism>
<dbReference type="Proteomes" id="UP001056120">
    <property type="component" value="Linkage Group LG07"/>
</dbReference>
<dbReference type="EMBL" id="CM042024">
    <property type="protein sequence ID" value="KAI3810428.1"/>
    <property type="molecule type" value="Genomic_DNA"/>
</dbReference>
<accession>A0ACB9IQB2</accession>
<name>A0ACB9IQB2_9ASTR</name>
<reference evidence="2" key="1">
    <citation type="journal article" date="2022" name="Mol. Ecol. Resour.">
        <title>The genomes of chicory, endive, great burdock and yacon provide insights into Asteraceae palaeo-polyploidization history and plant inulin production.</title>
        <authorList>
            <person name="Fan W."/>
            <person name="Wang S."/>
            <person name="Wang H."/>
            <person name="Wang A."/>
            <person name="Jiang F."/>
            <person name="Liu H."/>
            <person name="Zhao H."/>
            <person name="Xu D."/>
            <person name="Zhang Y."/>
        </authorList>
    </citation>
    <scope>NUCLEOTIDE SEQUENCE [LARGE SCALE GENOMIC DNA]</scope>
    <source>
        <strain evidence="2">cv. Yunnan</strain>
    </source>
</reference>
<evidence type="ECO:0000313" key="1">
    <source>
        <dbReference type="EMBL" id="KAI3810428.1"/>
    </source>
</evidence>
<evidence type="ECO:0000313" key="2">
    <source>
        <dbReference type="Proteomes" id="UP001056120"/>
    </source>
</evidence>
<comment type="caution">
    <text evidence="1">The sequence shown here is derived from an EMBL/GenBank/DDBJ whole genome shotgun (WGS) entry which is preliminary data.</text>
</comment>
<protein>
    <submittedName>
        <fullName evidence="1">Uncharacterized protein</fullName>
    </submittedName>
</protein>